<gene>
    <name evidence="12" type="primary">secA</name>
    <name evidence="16" type="ORF">AYP69_05215</name>
</gene>
<dbReference type="PANTHER" id="PTHR30612">
    <property type="entry name" value="SECA INNER MEMBRANE COMPONENT OF SEC PROTEIN SECRETION SYSTEM"/>
    <property type="match status" value="1"/>
</dbReference>
<dbReference type="PANTHER" id="PTHR30612:SF0">
    <property type="entry name" value="CHLOROPLAST PROTEIN-TRANSPORTING ATPASE"/>
    <property type="match status" value="1"/>
</dbReference>
<feature type="binding site" evidence="12">
    <location>
        <begin position="97"/>
        <end position="101"/>
    </location>
    <ligand>
        <name>ATP</name>
        <dbReference type="ChEBI" id="CHEBI:30616"/>
    </ligand>
</feature>
<dbReference type="InterPro" id="IPR011115">
    <property type="entry name" value="SecA_DEAD"/>
</dbReference>
<dbReference type="Pfam" id="PF21090">
    <property type="entry name" value="P-loop_SecA"/>
    <property type="match status" value="2"/>
</dbReference>
<dbReference type="GO" id="GO:0008564">
    <property type="term" value="F:protein-exporting ATPase activity"/>
    <property type="evidence" value="ECO:0007669"/>
    <property type="project" value="UniProtKB-EC"/>
</dbReference>
<dbReference type="InterPro" id="IPR022490">
    <property type="entry name" value="SecA2"/>
</dbReference>
<evidence type="ECO:0000256" key="6">
    <source>
        <dbReference type="ARBA" id="ARBA00022741"/>
    </source>
</evidence>
<dbReference type="SMART" id="SM00957">
    <property type="entry name" value="SecA_DEAD"/>
    <property type="match status" value="1"/>
</dbReference>
<keyword evidence="6 12" id="KW-0547">Nucleotide-binding</keyword>
<dbReference type="Proteomes" id="UP000215261">
    <property type="component" value="Unassembled WGS sequence"/>
</dbReference>
<evidence type="ECO:0000256" key="11">
    <source>
        <dbReference type="ARBA" id="ARBA00023136"/>
    </source>
</evidence>
<evidence type="ECO:0000256" key="2">
    <source>
        <dbReference type="ARBA" id="ARBA00007650"/>
    </source>
</evidence>
<dbReference type="InterPro" id="IPR001650">
    <property type="entry name" value="Helicase_C-like"/>
</dbReference>
<dbReference type="Gene3D" id="1.10.3060.10">
    <property type="entry name" value="Helical scaffold and wing domains of SecA"/>
    <property type="match status" value="1"/>
</dbReference>
<dbReference type="PROSITE" id="PS51194">
    <property type="entry name" value="HELICASE_CTER"/>
    <property type="match status" value="1"/>
</dbReference>
<organism evidence="16 17">
    <name type="scientific">Ligilactobacillus agilis</name>
    <dbReference type="NCBI Taxonomy" id="1601"/>
    <lineage>
        <taxon>Bacteria</taxon>
        <taxon>Bacillati</taxon>
        <taxon>Bacillota</taxon>
        <taxon>Bacilli</taxon>
        <taxon>Lactobacillales</taxon>
        <taxon>Lactobacillaceae</taxon>
        <taxon>Ligilactobacillus</taxon>
    </lineage>
</organism>
<dbReference type="Gene3D" id="3.90.1440.10">
    <property type="entry name" value="SecA, preprotein cross-linking domain"/>
    <property type="match status" value="1"/>
</dbReference>
<keyword evidence="3 12" id="KW-0813">Transport</keyword>
<keyword evidence="7 12" id="KW-0067">ATP-binding</keyword>
<dbReference type="NCBIfam" id="TIGR03714">
    <property type="entry name" value="secA2"/>
    <property type="match status" value="1"/>
</dbReference>
<name>A0A226RDD3_9LACO</name>
<feature type="binding site" evidence="12">
    <location>
        <position position="79"/>
    </location>
    <ligand>
        <name>ATP</name>
        <dbReference type="ChEBI" id="CHEBI:30616"/>
    </ligand>
</feature>
<dbReference type="PROSITE" id="PS51192">
    <property type="entry name" value="HELICASE_ATP_BIND_1"/>
    <property type="match status" value="1"/>
</dbReference>
<dbReference type="GO" id="GO:0017038">
    <property type="term" value="P:protein import"/>
    <property type="evidence" value="ECO:0007669"/>
    <property type="project" value="InterPro"/>
</dbReference>
<evidence type="ECO:0000256" key="5">
    <source>
        <dbReference type="ARBA" id="ARBA00022490"/>
    </source>
</evidence>
<comment type="subcellular location">
    <subcellularLocation>
        <location evidence="12">Cell membrane</location>
        <topology evidence="12">Peripheral membrane protein</topology>
        <orientation evidence="12">Cytoplasmic side</orientation>
    </subcellularLocation>
    <subcellularLocation>
        <location evidence="12">Cytoplasm</location>
    </subcellularLocation>
    <subcellularLocation>
        <location evidence="1">Membrane</location>
        <topology evidence="1">Peripheral membrane protein</topology>
    </subcellularLocation>
    <text evidence="12">Distribution is 50-50.</text>
</comment>
<dbReference type="Pfam" id="PF01043">
    <property type="entry name" value="SecA_PP_bind"/>
    <property type="match status" value="1"/>
</dbReference>
<evidence type="ECO:0000259" key="14">
    <source>
        <dbReference type="PROSITE" id="PS51194"/>
    </source>
</evidence>
<dbReference type="InterPro" id="IPR011130">
    <property type="entry name" value="SecA_preprotein_X-link_dom"/>
</dbReference>
<comment type="similarity">
    <text evidence="2 12">Belongs to the SecA family.</text>
</comment>
<dbReference type="FunFam" id="3.40.50.300:FF:000429">
    <property type="entry name" value="Preprotein translocase subunit SecA"/>
    <property type="match status" value="1"/>
</dbReference>
<evidence type="ECO:0000256" key="4">
    <source>
        <dbReference type="ARBA" id="ARBA00022475"/>
    </source>
</evidence>
<feature type="domain" description="Helicase C-terminal" evidence="14">
    <location>
        <begin position="411"/>
        <end position="575"/>
    </location>
</feature>
<dbReference type="PROSITE" id="PS51196">
    <property type="entry name" value="SECA_MOTOR_DEAD"/>
    <property type="match status" value="1"/>
</dbReference>
<dbReference type="SUPFAM" id="SSF52540">
    <property type="entry name" value="P-loop containing nucleoside triphosphate hydrolases"/>
    <property type="match status" value="2"/>
</dbReference>
<keyword evidence="8 12" id="KW-0653">Protein transport</keyword>
<evidence type="ECO:0000256" key="9">
    <source>
        <dbReference type="ARBA" id="ARBA00022967"/>
    </source>
</evidence>
<evidence type="ECO:0000259" key="13">
    <source>
        <dbReference type="PROSITE" id="PS51192"/>
    </source>
</evidence>
<evidence type="ECO:0000259" key="15">
    <source>
        <dbReference type="PROSITE" id="PS51196"/>
    </source>
</evidence>
<dbReference type="GO" id="GO:0006605">
    <property type="term" value="P:protein targeting"/>
    <property type="evidence" value="ECO:0007669"/>
    <property type="project" value="UniProtKB-UniRule"/>
</dbReference>
<dbReference type="RefSeq" id="WP_225363589.1">
    <property type="nucleotide sequence ID" value="NZ_LUGD01000055.1"/>
</dbReference>
<dbReference type="GO" id="GO:0005524">
    <property type="term" value="F:ATP binding"/>
    <property type="evidence" value="ECO:0007669"/>
    <property type="project" value="UniProtKB-UniRule"/>
</dbReference>
<keyword evidence="10 12" id="KW-0811">Translocation</keyword>
<dbReference type="InterPro" id="IPR014001">
    <property type="entry name" value="Helicase_ATP-bd"/>
</dbReference>
<dbReference type="HAMAP" id="MF_01382">
    <property type="entry name" value="SecA"/>
    <property type="match status" value="1"/>
</dbReference>
<evidence type="ECO:0000313" key="17">
    <source>
        <dbReference type="Proteomes" id="UP000215261"/>
    </source>
</evidence>
<dbReference type="Pfam" id="PF07517">
    <property type="entry name" value="SecA_DEAD"/>
    <property type="match status" value="1"/>
</dbReference>
<sequence>MGLSMNVLALRKVKKILKKVNALKESVAQLSDEELQAKTPYFKQKIKEGVSLDKLLPEAFAVMREADKRVLGLFPFDVQVMGGIVLHQGNVAEMKTGEGKTLTATLPLYLNALTGKGTFLVTTNGYLAERDCEELKPVYQFMGLSCCFGAPEEKNLKPAVKRRIYDHDIVYTTNSALGFDYLIDNLAKNKESKYMRPFNYAIIDEADQVLLDTAQMPLIIAGAPRVQSNQYGTANTFVTTLKKDEDYEFNEEETNVWLTEDGVKRAQAYYGIENIFTEEHHELLQHIVLALRVNYLLKRGDDYVVQDGEVKLLDKNNGRVMEGNKLESGMHQAIEAKEEVKITPAMRAMASVTYQNFFRMFPKIAGMTGTGKVAEEEFINTYYMKVVQIPTNRPVQRIDLPDRIYVTLPEKLLASLEVVKKIHATGQPLLIATANVEISEIYSELLLREKIPHNVLNANNVPKEAEIIKEAGQKDAVTVATLMAGRGTDIKLGPGVKELGGLAVIGTEKLASKRDDLQLRGRSGRQGDPGMSLFFTSLEDEVVIKHGLTWVHKYYDKNKDFDWDQPRLLTRRKFRRALENAQKASDNEGQKGRETSLEFDESLRMQREIIYQQRNELINAQGGYDVEKIITDQIERFISTHPKLDAFTLSHYIFSNLTYHYQGDITQVDLTNANAVKEHLLGIAREELALKKGQLANQAEVANFYRTAILRAIDACWIEEVDNLQQLRTVVSSRSLAQRQPMYEYHKEAFRSYGKMKADVYQKIVKNLLLSSVVKTKKGNVIYFV</sequence>
<keyword evidence="5 12" id="KW-0963">Cytoplasm</keyword>
<evidence type="ECO:0000256" key="12">
    <source>
        <dbReference type="HAMAP-Rule" id="MF_01382"/>
    </source>
</evidence>
<comment type="subunit">
    <text evidence="12">Monomer and homodimer. Part of the essential Sec protein translocation apparatus which comprises SecA, SecYEG and auxiliary proteins SecDF. Other proteins may also be involved.</text>
</comment>
<dbReference type="InterPro" id="IPR036670">
    <property type="entry name" value="SecA_X-link_sf"/>
</dbReference>
<feature type="domain" description="SecA family profile" evidence="15">
    <location>
        <begin position="1"/>
        <end position="567"/>
    </location>
</feature>
<dbReference type="InterPro" id="IPR027417">
    <property type="entry name" value="P-loop_NTPase"/>
</dbReference>
<reference evidence="16 17" key="1">
    <citation type="submission" date="2016-03" db="EMBL/GenBank/DDBJ databases">
        <title>Sequencing of Lactobacillus Species from Commercial Turkeys.</title>
        <authorList>
            <person name="Johnson T.J."/>
            <person name="Youmans B.P."/>
            <person name="Case K.A."/>
        </authorList>
    </citation>
    <scope>NUCLEOTIDE SEQUENCE [LARGE SCALE GENOMIC DNA]</scope>
    <source>
        <strain evidence="16 17">UMNLA1</strain>
    </source>
</reference>
<dbReference type="NCBIfam" id="NF006630">
    <property type="entry name" value="PRK09200.1"/>
    <property type="match status" value="1"/>
</dbReference>
<dbReference type="InterPro" id="IPR036266">
    <property type="entry name" value="SecA_Wing/Scaffold_sf"/>
</dbReference>
<evidence type="ECO:0000256" key="7">
    <source>
        <dbReference type="ARBA" id="ARBA00022840"/>
    </source>
</evidence>
<keyword evidence="11 12" id="KW-0472">Membrane</keyword>
<dbReference type="GO" id="GO:0065002">
    <property type="term" value="P:intracellular protein transmembrane transport"/>
    <property type="evidence" value="ECO:0007669"/>
    <property type="project" value="UniProtKB-UniRule"/>
</dbReference>
<feature type="binding site" evidence="12">
    <location>
        <position position="489"/>
    </location>
    <ligand>
        <name>ATP</name>
        <dbReference type="ChEBI" id="CHEBI:30616"/>
    </ligand>
</feature>
<dbReference type="GO" id="GO:0043952">
    <property type="term" value="P:protein transport by the Sec complex"/>
    <property type="evidence" value="ECO:0007669"/>
    <property type="project" value="TreeGrafter"/>
</dbReference>
<keyword evidence="9 12" id="KW-1278">Translocase</keyword>
<evidence type="ECO:0000256" key="8">
    <source>
        <dbReference type="ARBA" id="ARBA00022927"/>
    </source>
</evidence>
<dbReference type="InterPro" id="IPR044722">
    <property type="entry name" value="SecA_SF2_C"/>
</dbReference>
<dbReference type="InterPro" id="IPR014018">
    <property type="entry name" value="SecA_motor_DEAD"/>
</dbReference>
<comment type="function">
    <text evidence="12">Part of the Sec protein translocase complex. Interacts with the SecYEG preprotein conducting channel. Has a central role in coupling the hydrolysis of ATP to the transfer of proteins into and across the cell membrane, serving as an ATP-driven molecular motor driving the stepwise translocation of polypeptide chains across the membrane.</text>
</comment>
<dbReference type="SMART" id="SM00958">
    <property type="entry name" value="SecA_PP_bind"/>
    <property type="match status" value="1"/>
</dbReference>
<keyword evidence="4 12" id="KW-1003">Cell membrane</keyword>
<dbReference type="CDD" id="cd18803">
    <property type="entry name" value="SF2_C_secA"/>
    <property type="match status" value="1"/>
</dbReference>
<evidence type="ECO:0000256" key="1">
    <source>
        <dbReference type="ARBA" id="ARBA00004170"/>
    </source>
</evidence>
<comment type="catalytic activity">
    <reaction evidence="12">
        <text>ATP + H2O + cellular proteinSide 1 = ADP + phosphate + cellular proteinSide 2.</text>
        <dbReference type="EC" id="7.4.2.8"/>
    </reaction>
</comment>
<dbReference type="Gene3D" id="3.40.50.300">
    <property type="entry name" value="P-loop containing nucleotide triphosphate hydrolases"/>
    <property type="match status" value="2"/>
</dbReference>
<dbReference type="EC" id="7.4.2.8" evidence="12"/>
<protein>
    <recommendedName>
        <fullName evidence="12">Protein translocase subunit SecA</fullName>
        <ecNumber evidence="12">7.4.2.8</ecNumber>
    </recommendedName>
</protein>
<comment type="caution">
    <text evidence="16">The sequence shown here is derived from an EMBL/GenBank/DDBJ whole genome shotgun (WGS) entry which is preliminary data.</text>
</comment>
<dbReference type="AlphaFoldDB" id="A0A226RDD3"/>
<dbReference type="PRINTS" id="PR00906">
    <property type="entry name" value="SECA"/>
</dbReference>
<evidence type="ECO:0000256" key="10">
    <source>
        <dbReference type="ARBA" id="ARBA00023010"/>
    </source>
</evidence>
<dbReference type="CDD" id="cd17928">
    <property type="entry name" value="DEXDc_SecA"/>
    <property type="match status" value="1"/>
</dbReference>
<feature type="domain" description="Helicase ATP-binding" evidence="13">
    <location>
        <begin position="81"/>
        <end position="243"/>
    </location>
</feature>
<dbReference type="InterPro" id="IPR011116">
    <property type="entry name" value="SecA_Wing/Scaffold"/>
</dbReference>
<accession>A0A226RDD3</accession>
<dbReference type="GO" id="GO:0005886">
    <property type="term" value="C:plasma membrane"/>
    <property type="evidence" value="ECO:0007669"/>
    <property type="project" value="UniProtKB-SubCell"/>
</dbReference>
<dbReference type="Pfam" id="PF07516">
    <property type="entry name" value="SecA_SW"/>
    <property type="match status" value="1"/>
</dbReference>
<dbReference type="GO" id="GO:0005829">
    <property type="term" value="C:cytosol"/>
    <property type="evidence" value="ECO:0007669"/>
    <property type="project" value="TreeGrafter"/>
</dbReference>
<evidence type="ECO:0000256" key="3">
    <source>
        <dbReference type="ARBA" id="ARBA00022448"/>
    </source>
</evidence>
<evidence type="ECO:0000313" key="16">
    <source>
        <dbReference type="EMBL" id="OXS40301.1"/>
    </source>
</evidence>
<dbReference type="GO" id="GO:0031522">
    <property type="term" value="C:cell envelope Sec protein transport complex"/>
    <property type="evidence" value="ECO:0007669"/>
    <property type="project" value="TreeGrafter"/>
</dbReference>
<dbReference type="SUPFAM" id="SSF81886">
    <property type="entry name" value="Helical scaffold and wing domains of SecA"/>
    <property type="match status" value="1"/>
</dbReference>
<dbReference type="SUPFAM" id="SSF81767">
    <property type="entry name" value="Pre-protein crosslinking domain of SecA"/>
    <property type="match status" value="1"/>
</dbReference>
<proteinExistence type="inferred from homology"/>
<dbReference type="EMBL" id="LUGO01000046">
    <property type="protein sequence ID" value="OXS40301.1"/>
    <property type="molecule type" value="Genomic_DNA"/>
</dbReference>
<dbReference type="InterPro" id="IPR000185">
    <property type="entry name" value="SecA"/>
</dbReference>